<feature type="region of interest" description="Disordered" evidence="1">
    <location>
        <begin position="794"/>
        <end position="817"/>
    </location>
</feature>
<feature type="region of interest" description="Disordered" evidence="1">
    <location>
        <begin position="519"/>
        <end position="541"/>
    </location>
</feature>
<feature type="region of interest" description="Disordered" evidence="1">
    <location>
        <begin position="163"/>
        <end position="199"/>
    </location>
</feature>
<evidence type="ECO:0000313" key="2">
    <source>
        <dbReference type="EMBL" id="RKO96775.1"/>
    </source>
</evidence>
<protein>
    <submittedName>
        <fullName evidence="2">Uncharacterized protein</fullName>
    </submittedName>
</protein>
<dbReference type="EMBL" id="ML014432">
    <property type="protein sequence ID" value="RKO98447.1"/>
    <property type="molecule type" value="Genomic_DNA"/>
</dbReference>
<feature type="region of interest" description="Disordered" evidence="1">
    <location>
        <begin position="429"/>
        <end position="499"/>
    </location>
</feature>
<reference evidence="4 5" key="1">
    <citation type="journal article" date="2018" name="Nat. Microbiol.">
        <title>Leveraging single-cell genomics to expand the fungal tree of life.</title>
        <authorList>
            <person name="Ahrendt S.R."/>
            <person name="Quandt C.A."/>
            <person name="Ciobanu D."/>
            <person name="Clum A."/>
            <person name="Salamov A."/>
            <person name="Andreopoulos B."/>
            <person name="Cheng J.F."/>
            <person name="Woyke T."/>
            <person name="Pelin A."/>
            <person name="Henrissat B."/>
            <person name="Reynolds N.K."/>
            <person name="Benny G.L."/>
            <person name="Smith M.E."/>
            <person name="James T.Y."/>
            <person name="Grigoriev I.V."/>
        </authorList>
    </citation>
    <scope>NUCLEOTIDE SEQUENCE [LARGE SCALE GENOMIC DNA]</scope>
    <source>
        <strain evidence="4 5">ATCC 52028</strain>
    </source>
</reference>
<dbReference type="EMBL" id="ML009630">
    <property type="protein sequence ID" value="RKO96775.1"/>
    <property type="molecule type" value="Genomic_DNA"/>
</dbReference>
<feature type="compositionally biased region" description="Acidic residues" evidence="1">
    <location>
        <begin position="808"/>
        <end position="817"/>
    </location>
</feature>
<evidence type="ECO:0000313" key="3">
    <source>
        <dbReference type="EMBL" id="RKO98447.1"/>
    </source>
</evidence>
<accession>A0A4P9WW73</accession>
<sequence>MSPKISSPPLLLSVYVVASSSKPTIVDGSLAKVFKQIRTQDPIVSLALHCASLDDALCRLSEFSPAFASPCAVVLTDGSNNLIPRSSPACHYHGGIFVYFFPSEKYVATYFKTFSQLFQDMYIFKLHDKAPPSKRCNIEMNGIPVQATSLDTASEDLMIHKASSVQSGLTSTPDKKLSSRPEPEHEPRPSSSPIKHQLKRERAEKRLELHRQKLAQLAAQTSQGALANASTASTLIIAPETVEVAAAVTTPSAHPHAVTTKTAPHSPKALTSKPSKPVKGSGVPSGLIPITHKSVTAASAKTAKTSVSSTPGAASKADVAALAAQAVSSGMPPSIVRATNAPRPLPAASSSTTSATIPSPVVTPQMPTAVLGPAVLPVVTVEMAKLPVTPIPSGPASPKLISELTSAPIALKARIPDAVASSVISNPQVADESLPVSPVSLEKDAGSDAAPPATPTAPSNTCLTEAEHEQSPSESASSKVDSSSPCQREGRGLSGNVVEAPATTTPAVLVGASTVVPVSSGTTSDTVIDQPVSSRTTQPKSAVTPVKSNVVTVNPEKAAASKRALNAILKNPIVAQKSIKDVYGFSNLKEIAQRGLMAFATKSKNPISTSVASKPSSSKAASVLLGSDGESESSDDSDDDAMGSLVRMRGNKSKQAAATESQFVAAPVANQLATHSTNDNKQATNYQTASDKANAVNTRSELLALAELVAAPEAAVTPAKRKSRAELEQERMAKVANDALARKRKAAAAQRQRARTAAVSSENARSSSATSTLSALPAPKVIVAPQALAIPGFASASSSSSLINSVANDEDDYEGDD</sequence>
<feature type="region of interest" description="Disordered" evidence="1">
    <location>
        <begin position="253"/>
        <end position="282"/>
    </location>
</feature>
<feature type="region of interest" description="Disordered" evidence="1">
    <location>
        <begin position="621"/>
        <end position="644"/>
    </location>
</feature>
<evidence type="ECO:0000313" key="5">
    <source>
        <dbReference type="Proteomes" id="UP000274922"/>
    </source>
</evidence>
<dbReference type="Proteomes" id="UP000274922">
    <property type="component" value="Unassembled WGS sequence"/>
</dbReference>
<evidence type="ECO:0000256" key="1">
    <source>
        <dbReference type="SAM" id="MobiDB-lite"/>
    </source>
</evidence>
<reference evidence="3" key="2">
    <citation type="submission" date="2018-04" db="EMBL/GenBank/DDBJ databases">
        <title>Leveraging single-cell genomics to expand the Fungal Tree of Life.</title>
        <authorList>
            <consortium name="DOE Joint Genome Institute"/>
            <person name="Ahrendt S.R."/>
            <person name="Quandt C.A."/>
            <person name="Ciobanu D."/>
            <person name="Clum A."/>
            <person name="Salamov A."/>
            <person name="Andreopoulos B."/>
            <person name="Cheng J.-F."/>
            <person name="Woyke T."/>
            <person name="Pelin A."/>
            <person name="Henrissat B."/>
            <person name="Benny G.L."/>
            <person name="Smith M.E."/>
            <person name="James T.Y."/>
            <person name="Grigoriev I.V."/>
        </authorList>
    </citation>
    <scope>NUCLEOTIDE SEQUENCE</scope>
    <source>
        <strain evidence="3">ATCC 52028</strain>
    </source>
</reference>
<proteinExistence type="predicted"/>
<gene>
    <name evidence="2" type="ORF">CAUPRSCDRAFT_11532</name>
    <name evidence="3" type="ORF">CXG81DRAFT_21317</name>
</gene>
<organism evidence="2 4">
    <name type="scientific">Caulochytrium protostelioides</name>
    <dbReference type="NCBI Taxonomy" id="1555241"/>
    <lineage>
        <taxon>Eukaryota</taxon>
        <taxon>Fungi</taxon>
        <taxon>Fungi incertae sedis</taxon>
        <taxon>Chytridiomycota</taxon>
        <taxon>Chytridiomycota incertae sedis</taxon>
        <taxon>Chytridiomycetes</taxon>
        <taxon>Caulochytriales</taxon>
        <taxon>Caulochytriaceae</taxon>
        <taxon>Caulochytrium</taxon>
    </lineage>
</organism>
<dbReference type="AlphaFoldDB" id="A0A4P9WW73"/>
<feature type="compositionally biased region" description="Polar residues" evidence="1">
    <location>
        <begin position="163"/>
        <end position="172"/>
    </location>
</feature>
<reference evidence="2" key="3">
    <citation type="submission" date="2018-08" db="EMBL/GenBank/DDBJ databases">
        <title>Leveraging single-cell genomics to expand the Fungal Tree of Life.</title>
        <authorList>
            <consortium name="DOE Joint Genome Institute"/>
            <person name="Ahrendt S.R."/>
            <person name="Quandt C.A."/>
            <person name="Ciobanu D."/>
            <person name="Clum A."/>
            <person name="Salamov A."/>
            <person name="Andreopoulos B."/>
            <person name="Cheng J.-F."/>
            <person name="Woyke T."/>
            <person name="Pelin A."/>
            <person name="Henrissat B."/>
            <person name="Reynolds N."/>
            <person name="Benny G.L."/>
            <person name="Smith M.E."/>
            <person name="James T.Y."/>
            <person name="Grigoriev I.V."/>
        </authorList>
    </citation>
    <scope>NUCLEOTIDE SEQUENCE</scope>
    <source>
        <strain evidence="2">ATCC 52028</strain>
    </source>
</reference>
<keyword evidence="5" id="KW-1185">Reference proteome</keyword>
<dbReference type="STRING" id="1555241.A0A4P9WW73"/>
<feature type="compositionally biased region" description="Low complexity" evidence="1">
    <location>
        <begin position="472"/>
        <end position="484"/>
    </location>
</feature>
<feature type="compositionally biased region" description="Acidic residues" evidence="1">
    <location>
        <begin position="629"/>
        <end position="641"/>
    </location>
</feature>
<feature type="compositionally biased region" description="Low complexity" evidence="1">
    <location>
        <begin position="747"/>
        <end position="776"/>
    </location>
</feature>
<feature type="compositionally biased region" description="Polar residues" evidence="1">
    <location>
        <begin position="531"/>
        <end position="541"/>
    </location>
</feature>
<dbReference type="Proteomes" id="UP000268535">
    <property type="component" value="Unassembled WGS sequence"/>
</dbReference>
<evidence type="ECO:0000313" key="4">
    <source>
        <dbReference type="Proteomes" id="UP000268535"/>
    </source>
</evidence>
<feature type="compositionally biased region" description="Basic and acidic residues" evidence="1">
    <location>
        <begin position="173"/>
        <end position="188"/>
    </location>
</feature>
<feature type="region of interest" description="Disordered" evidence="1">
    <location>
        <begin position="745"/>
        <end position="776"/>
    </location>
</feature>
<name>A0A4P9WW73_9FUNG</name>